<dbReference type="InterPro" id="IPR013595">
    <property type="entry name" value="Pept_S33_TAP-like_C"/>
</dbReference>
<keyword evidence="1" id="KW-0472">Membrane</keyword>
<dbReference type="STRING" id="5643.A0A060SST0"/>
<dbReference type="InterPro" id="IPR029058">
    <property type="entry name" value="AB_hydrolase_fold"/>
</dbReference>
<name>A0A060SST0_PYCCI</name>
<feature type="domain" description="Peptidase S33 tripeptidyl aminopeptidase-like C-terminal" evidence="3">
    <location>
        <begin position="142"/>
        <end position="190"/>
    </location>
</feature>
<evidence type="ECO:0000313" key="4">
    <source>
        <dbReference type="EMBL" id="CDO75259.1"/>
    </source>
</evidence>
<evidence type="ECO:0000259" key="2">
    <source>
        <dbReference type="Pfam" id="PF00561"/>
    </source>
</evidence>
<feature type="domain" description="AB hydrolase-1" evidence="2">
    <location>
        <begin position="19"/>
        <end position="111"/>
    </location>
</feature>
<dbReference type="InterPro" id="IPR050471">
    <property type="entry name" value="AB_hydrolase"/>
</dbReference>
<protein>
    <recommendedName>
        <fullName evidence="6">AB hydrolase-1 domain-containing protein</fullName>
    </recommendedName>
</protein>
<dbReference type="OMA" id="RWDAAHI"/>
<dbReference type="PANTHER" id="PTHR43433:SF4">
    <property type="entry name" value="NON-HEME CHLOROPEROXIDASE-RELATED"/>
    <property type="match status" value="1"/>
</dbReference>
<keyword evidence="1" id="KW-1133">Transmembrane helix</keyword>
<dbReference type="InterPro" id="IPR000073">
    <property type="entry name" value="AB_hydrolase_1"/>
</dbReference>
<dbReference type="Proteomes" id="UP000029665">
    <property type="component" value="Unassembled WGS sequence"/>
</dbReference>
<dbReference type="SUPFAM" id="SSF53474">
    <property type="entry name" value="alpha/beta-Hydrolases"/>
    <property type="match status" value="1"/>
</dbReference>
<keyword evidence="1" id="KW-0812">Transmembrane</keyword>
<dbReference type="PANTHER" id="PTHR43433">
    <property type="entry name" value="HYDROLASE, ALPHA/BETA FOLD FAMILY PROTEIN"/>
    <property type="match status" value="1"/>
</dbReference>
<proteinExistence type="predicted"/>
<dbReference type="OrthoDB" id="408373at2759"/>
<dbReference type="EMBL" id="CCBP010000251">
    <property type="protein sequence ID" value="CDO75259.1"/>
    <property type="molecule type" value="Genomic_DNA"/>
</dbReference>
<comment type="caution">
    <text evidence="4">The sequence shown here is derived from an EMBL/GenBank/DDBJ whole genome shotgun (WGS) entry which is preliminary data.</text>
</comment>
<sequence length="205" mass="22375">MVRPAYDVHWAKRSLNGGIDLYGKGYSEAPHVIYDSTFFAVQLALLLQYIRWDAAHIVGFSMGGGVAAVFAATLPHLVAGKVVLISSAGLIDHVRAPNPLRDLQASDLPGYKRSLQSCFVDGPIRDQEAAFDKLGNLRVGPAQQPLQVLVLHGTEDAIVPVEEGDKIKNRVPQAEVVKVDGAQHDVVLRDGHWQIVAKNLVRFLK</sequence>
<reference evidence="4" key="1">
    <citation type="submission" date="2014-01" db="EMBL/GenBank/DDBJ databases">
        <title>The genome of the white-rot fungus Pycnoporus cinnabarinus: a basidiomycete model with a versatile arsenal for lignocellulosic biomass breakdown.</title>
        <authorList>
            <person name="Levasseur A."/>
            <person name="Lomascolo A."/>
            <person name="Ruiz-Duenas F.J."/>
            <person name="Uzan E."/>
            <person name="Piumi F."/>
            <person name="Kues U."/>
            <person name="Ram A.F.J."/>
            <person name="Murat C."/>
            <person name="Haon M."/>
            <person name="Benoit I."/>
            <person name="Arfi Y."/>
            <person name="Chevret D."/>
            <person name="Drula E."/>
            <person name="Kwon M.J."/>
            <person name="Gouret P."/>
            <person name="Lesage-Meessen L."/>
            <person name="Lombard V."/>
            <person name="Mariette J."/>
            <person name="Noirot C."/>
            <person name="Park J."/>
            <person name="Patyshakuliyeva A."/>
            <person name="Wieneger R.A.B."/>
            <person name="Wosten H.A.B."/>
            <person name="Martin F."/>
            <person name="Coutinho P.M."/>
            <person name="de Vries R."/>
            <person name="Martinez A.T."/>
            <person name="Klopp C."/>
            <person name="Pontarotti P."/>
            <person name="Henrissat B."/>
            <person name="Record E."/>
        </authorList>
    </citation>
    <scope>NUCLEOTIDE SEQUENCE [LARGE SCALE GENOMIC DNA]</scope>
    <source>
        <strain evidence="4">BRFM137</strain>
    </source>
</reference>
<feature type="transmembrane region" description="Helical" evidence="1">
    <location>
        <begin position="57"/>
        <end position="78"/>
    </location>
</feature>
<gene>
    <name evidence="4" type="ORF">BN946_scf184967.g12</name>
</gene>
<keyword evidence="5" id="KW-1185">Reference proteome</keyword>
<evidence type="ECO:0008006" key="6">
    <source>
        <dbReference type="Google" id="ProtNLM"/>
    </source>
</evidence>
<accession>A0A060SST0</accession>
<evidence type="ECO:0000259" key="3">
    <source>
        <dbReference type="Pfam" id="PF08386"/>
    </source>
</evidence>
<organism evidence="4 5">
    <name type="scientific">Pycnoporus cinnabarinus</name>
    <name type="common">Cinnabar-red polypore</name>
    <name type="synonym">Trametes cinnabarina</name>
    <dbReference type="NCBI Taxonomy" id="5643"/>
    <lineage>
        <taxon>Eukaryota</taxon>
        <taxon>Fungi</taxon>
        <taxon>Dikarya</taxon>
        <taxon>Basidiomycota</taxon>
        <taxon>Agaricomycotina</taxon>
        <taxon>Agaricomycetes</taxon>
        <taxon>Polyporales</taxon>
        <taxon>Polyporaceae</taxon>
        <taxon>Trametes</taxon>
    </lineage>
</organism>
<feature type="transmembrane region" description="Helical" evidence="1">
    <location>
        <begin position="32"/>
        <end position="50"/>
    </location>
</feature>
<dbReference type="HOGENOM" id="CLU_020336_11_0_1"/>
<dbReference type="Pfam" id="PF00561">
    <property type="entry name" value="Abhydrolase_1"/>
    <property type="match status" value="1"/>
</dbReference>
<dbReference type="AlphaFoldDB" id="A0A060SST0"/>
<dbReference type="Gene3D" id="3.40.50.1820">
    <property type="entry name" value="alpha/beta hydrolase"/>
    <property type="match status" value="1"/>
</dbReference>
<evidence type="ECO:0000256" key="1">
    <source>
        <dbReference type="SAM" id="Phobius"/>
    </source>
</evidence>
<dbReference type="Pfam" id="PF08386">
    <property type="entry name" value="Abhydrolase_4"/>
    <property type="match status" value="1"/>
</dbReference>
<evidence type="ECO:0000313" key="5">
    <source>
        <dbReference type="Proteomes" id="UP000029665"/>
    </source>
</evidence>